<evidence type="ECO:0000313" key="1">
    <source>
        <dbReference type="EMBL" id="KAG2109988.1"/>
    </source>
</evidence>
<evidence type="ECO:0000313" key="2">
    <source>
        <dbReference type="Proteomes" id="UP000823399"/>
    </source>
</evidence>
<organism evidence="1 2">
    <name type="scientific">Suillus discolor</name>
    <dbReference type="NCBI Taxonomy" id="1912936"/>
    <lineage>
        <taxon>Eukaryota</taxon>
        <taxon>Fungi</taxon>
        <taxon>Dikarya</taxon>
        <taxon>Basidiomycota</taxon>
        <taxon>Agaricomycotina</taxon>
        <taxon>Agaricomycetes</taxon>
        <taxon>Agaricomycetidae</taxon>
        <taxon>Boletales</taxon>
        <taxon>Suillineae</taxon>
        <taxon>Suillaceae</taxon>
        <taxon>Suillus</taxon>
    </lineage>
</organism>
<comment type="caution">
    <text evidence="1">The sequence shown here is derived from an EMBL/GenBank/DDBJ whole genome shotgun (WGS) entry which is preliminary data.</text>
</comment>
<gene>
    <name evidence="1" type="ORF">F5147DRAFT_772829</name>
</gene>
<proteinExistence type="predicted"/>
<dbReference type="InterPro" id="IPR012337">
    <property type="entry name" value="RNaseH-like_sf"/>
</dbReference>
<dbReference type="PANTHER" id="PTHR23272:SF104">
    <property type="entry name" value="HAT FAMILY DIMERISATION DOMAIN CONTAINING PROTEIN, EXPRESSED"/>
    <property type="match status" value="1"/>
</dbReference>
<dbReference type="Proteomes" id="UP000823399">
    <property type="component" value="Unassembled WGS sequence"/>
</dbReference>
<sequence length="431" mass="49401">MVDNLAEALPSFPGKANHTRCFLHTINLVAKSLLKEFDMTKKEVTWVLDNDVSSENDMEDLHMDNYAAEGAEDDSLLGDNDEGWIDEVELLSEHERKQLWQQICPIKLVLVKVAFKLIHSTTILLPAWHEALRSLEVSVMLMPRDHRKAVDIATQRRDLGLREFELSDEEWDIAGQLRDVLKILKDATLFFSRLTPNLATVIPAMDLIHNELTSYSCHPKYLPAIQAAVHLAKKTLNRYYELTDTSEVYRIAMVLHPHHKLLYFKNAGWEDNWVNTAETLSKTSSSMSKTNIFDQMPALAPPKTTDLHNALAWWYEHRGLYPHLSLNGTGLFNHPWYVFIFTRATYYCYVTNQVAATSVDVERLFSRGRLLLSHVQSRLSTESTRALLCLGFWSKLNLVKSEDVVNVSMLPDLKAEEEVGLEDGWDHIIIK</sequence>
<protein>
    <recommendedName>
        <fullName evidence="3">HAT C-terminal dimerisation domain-containing protein</fullName>
    </recommendedName>
</protein>
<name>A0A9P7F7X5_9AGAM</name>
<accession>A0A9P7F7X5</accession>
<dbReference type="GeneID" id="64703643"/>
<dbReference type="OrthoDB" id="3268424at2759"/>
<dbReference type="RefSeq" id="XP_041293856.1">
    <property type="nucleotide sequence ID" value="XM_041441384.1"/>
</dbReference>
<reference evidence="1" key="1">
    <citation type="journal article" date="2020" name="New Phytol.">
        <title>Comparative genomics reveals dynamic genome evolution in host specialist ectomycorrhizal fungi.</title>
        <authorList>
            <person name="Lofgren L.A."/>
            <person name="Nguyen N.H."/>
            <person name="Vilgalys R."/>
            <person name="Ruytinx J."/>
            <person name="Liao H.L."/>
            <person name="Branco S."/>
            <person name="Kuo A."/>
            <person name="LaButti K."/>
            <person name="Lipzen A."/>
            <person name="Andreopoulos W."/>
            <person name="Pangilinan J."/>
            <person name="Riley R."/>
            <person name="Hundley H."/>
            <person name="Na H."/>
            <person name="Barry K."/>
            <person name="Grigoriev I.V."/>
            <person name="Stajich J.E."/>
            <person name="Kennedy P.G."/>
        </authorList>
    </citation>
    <scope>NUCLEOTIDE SEQUENCE</scope>
    <source>
        <strain evidence="1">FC423</strain>
    </source>
</reference>
<dbReference type="SUPFAM" id="SSF53098">
    <property type="entry name" value="Ribonuclease H-like"/>
    <property type="match status" value="1"/>
</dbReference>
<evidence type="ECO:0008006" key="3">
    <source>
        <dbReference type="Google" id="ProtNLM"/>
    </source>
</evidence>
<keyword evidence="2" id="KW-1185">Reference proteome</keyword>
<dbReference type="EMBL" id="JABBWM010000022">
    <property type="protein sequence ID" value="KAG2109988.1"/>
    <property type="molecule type" value="Genomic_DNA"/>
</dbReference>
<dbReference type="AlphaFoldDB" id="A0A9P7F7X5"/>
<dbReference type="PANTHER" id="PTHR23272">
    <property type="entry name" value="BED FINGER-RELATED"/>
    <property type="match status" value="1"/>
</dbReference>